<proteinExistence type="predicted"/>
<organism evidence="3 4">
    <name type="scientific">Haliangium ochraceum (strain DSM 14365 / JCM 11303 / SMP-2)</name>
    <dbReference type="NCBI Taxonomy" id="502025"/>
    <lineage>
        <taxon>Bacteria</taxon>
        <taxon>Pseudomonadati</taxon>
        <taxon>Myxococcota</taxon>
        <taxon>Polyangia</taxon>
        <taxon>Haliangiales</taxon>
        <taxon>Kofleriaceae</taxon>
        <taxon>Haliangium</taxon>
    </lineage>
</organism>
<keyword evidence="1" id="KW-0472">Membrane</keyword>
<sequence>MRWGLCAILMLALSGCYVAPQRVTTKSVLATHVTTKAVAPQGAISVQAQSYGARVTVFATRPWSCEDRYEEVVEVHSELQPEFNMDGAGLGGLNDVEALLLVGLLSVPVVAVSSLVTGVVVSVDRRELRHERRDLGTHTRPCSMPVASLPVRVRLASGQAFELVTDEGGAAAFAIPNTEPRNGRIEVSAGDAHHAFDYALTE</sequence>
<feature type="signal peptide" evidence="2">
    <location>
        <begin position="1"/>
        <end position="19"/>
    </location>
</feature>
<keyword evidence="1" id="KW-0812">Transmembrane</keyword>
<accession>D0LMI3</accession>
<dbReference type="STRING" id="502025.Hoch_6195"/>
<dbReference type="HOGENOM" id="CLU_1353061_0_0_7"/>
<evidence type="ECO:0000313" key="4">
    <source>
        <dbReference type="Proteomes" id="UP000001880"/>
    </source>
</evidence>
<evidence type="ECO:0008006" key="5">
    <source>
        <dbReference type="Google" id="ProtNLM"/>
    </source>
</evidence>
<evidence type="ECO:0000313" key="3">
    <source>
        <dbReference type="EMBL" id="ACY18670.1"/>
    </source>
</evidence>
<name>D0LMI3_HALO1</name>
<keyword evidence="2" id="KW-0732">Signal</keyword>
<keyword evidence="1" id="KW-1133">Transmembrane helix</keyword>
<feature type="transmembrane region" description="Helical" evidence="1">
    <location>
        <begin position="98"/>
        <end position="123"/>
    </location>
</feature>
<dbReference type="PROSITE" id="PS51257">
    <property type="entry name" value="PROKAR_LIPOPROTEIN"/>
    <property type="match status" value="1"/>
</dbReference>
<dbReference type="KEGG" id="hoh:Hoch_6195"/>
<evidence type="ECO:0000256" key="1">
    <source>
        <dbReference type="SAM" id="Phobius"/>
    </source>
</evidence>
<dbReference type="Proteomes" id="UP000001880">
    <property type="component" value="Chromosome"/>
</dbReference>
<keyword evidence="4" id="KW-1185">Reference proteome</keyword>
<protein>
    <recommendedName>
        <fullName evidence="5">Lipoprotein</fullName>
    </recommendedName>
</protein>
<dbReference type="EMBL" id="CP001804">
    <property type="protein sequence ID" value="ACY18670.1"/>
    <property type="molecule type" value="Genomic_DNA"/>
</dbReference>
<dbReference type="AlphaFoldDB" id="D0LMI3"/>
<gene>
    <name evidence="3" type="ordered locus">Hoch_6195</name>
</gene>
<reference evidence="3 4" key="1">
    <citation type="journal article" date="2010" name="Stand. Genomic Sci.">
        <title>Complete genome sequence of Haliangium ochraceum type strain (SMP-2).</title>
        <authorList>
            <consortium name="US DOE Joint Genome Institute (JGI-PGF)"/>
            <person name="Ivanova N."/>
            <person name="Daum C."/>
            <person name="Lang E."/>
            <person name="Abt B."/>
            <person name="Kopitz M."/>
            <person name="Saunders E."/>
            <person name="Lapidus A."/>
            <person name="Lucas S."/>
            <person name="Glavina Del Rio T."/>
            <person name="Nolan M."/>
            <person name="Tice H."/>
            <person name="Copeland A."/>
            <person name="Cheng J.F."/>
            <person name="Chen F."/>
            <person name="Bruce D."/>
            <person name="Goodwin L."/>
            <person name="Pitluck S."/>
            <person name="Mavromatis K."/>
            <person name="Pati A."/>
            <person name="Mikhailova N."/>
            <person name="Chen A."/>
            <person name="Palaniappan K."/>
            <person name="Land M."/>
            <person name="Hauser L."/>
            <person name="Chang Y.J."/>
            <person name="Jeffries C.D."/>
            <person name="Detter J.C."/>
            <person name="Brettin T."/>
            <person name="Rohde M."/>
            <person name="Goker M."/>
            <person name="Bristow J."/>
            <person name="Markowitz V."/>
            <person name="Eisen J.A."/>
            <person name="Hugenholtz P."/>
            <person name="Kyrpides N.C."/>
            <person name="Klenk H.P."/>
        </authorList>
    </citation>
    <scope>NUCLEOTIDE SEQUENCE [LARGE SCALE GENOMIC DNA]</scope>
    <source>
        <strain evidence="4">DSM 14365 / CIP 107738 / JCM 11303 / AJ 13395 / SMP-2</strain>
    </source>
</reference>
<feature type="chain" id="PRO_5003010265" description="Lipoprotein" evidence="2">
    <location>
        <begin position="20"/>
        <end position="202"/>
    </location>
</feature>
<evidence type="ECO:0000256" key="2">
    <source>
        <dbReference type="SAM" id="SignalP"/>
    </source>
</evidence>